<dbReference type="PANTHER" id="PTHR19959:SF119">
    <property type="entry name" value="FUNGAL LIPASE-LIKE DOMAIN-CONTAINING PROTEIN"/>
    <property type="match status" value="1"/>
</dbReference>
<dbReference type="AlphaFoldDB" id="A0AAD7B6F7"/>
<dbReference type="Pfam" id="PF12770">
    <property type="entry name" value="CHAT"/>
    <property type="match status" value="1"/>
</dbReference>
<gene>
    <name evidence="2" type="ORF">B0H17DRAFT_1153477</name>
</gene>
<reference evidence="2" key="1">
    <citation type="submission" date="2023-03" db="EMBL/GenBank/DDBJ databases">
        <title>Massive genome expansion in bonnet fungi (Mycena s.s.) driven by repeated elements and novel gene families across ecological guilds.</title>
        <authorList>
            <consortium name="Lawrence Berkeley National Laboratory"/>
            <person name="Harder C.B."/>
            <person name="Miyauchi S."/>
            <person name="Viragh M."/>
            <person name="Kuo A."/>
            <person name="Thoen E."/>
            <person name="Andreopoulos B."/>
            <person name="Lu D."/>
            <person name="Skrede I."/>
            <person name="Drula E."/>
            <person name="Henrissat B."/>
            <person name="Morin E."/>
            <person name="Kohler A."/>
            <person name="Barry K."/>
            <person name="LaButti K."/>
            <person name="Morin E."/>
            <person name="Salamov A."/>
            <person name="Lipzen A."/>
            <person name="Mereny Z."/>
            <person name="Hegedus B."/>
            <person name="Baldrian P."/>
            <person name="Stursova M."/>
            <person name="Weitz H."/>
            <person name="Taylor A."/>
            <person name="Grigoriev I.V."/>
            <person name="Nagy L.G."/>
            <person name="Martin F."/>
            <person name="Kauserud H."/>
        </authorList>
    </citation>
    <scope>NUCLEOTIDE SEQUENCE</scope>
    <source>
        <strain evidence="2">CBHHK067</strain>
    </source>
</reference>
<keyword evidence="3" id="KW-1185">Reference proteome</keyword>
<proteinExistence type="predicted"/>
<evidence type="ECO:0000259" key="1">
    <source>
        <dbReference type="Pfam" id="PF12770"/>
    </source>
</evidence>
<feature type="domain" description="CHAT" evidence="1">
    <location>
        <begin position="829"/>
        <end position="1108"/>
    </location>
</feature>
<dbReference type="Gene3D" id="1.25.40.10">
    <property type="entry name" value="Tetratricopeptide repeat domain"/>
    <property type="match status" value="2"/>
</dbReference>
<organism evidence="2 3">
    <name type="scientific">Mycena rosella</name>
    <name type="common">Pink bonnet</name>
    <name type="synonym">Agaricus rosellus</name>
    <dbReference type="NCBI Taxonomy" id="1033263"/>
    <lineage>
        <taxon>Eukaryota</taxon>
        <taxon>Fungi</taxon>
        <taxon>Dikarya</taxon>
        <taxon>Basidiomycota</taxon>
        <taxon>Agaricomycotina</taxon>
        <taxon>Agaricomycetes</taxon>
        <taxon>Agaricomycetidae</taxon>
        <taxon>Agaricales</taxon>
        <taxon>Marasmiineae</taxon>
        <taxon>Mycenaceae</taxon>
        <taxon>Mycena</taxon>
    </lineage>
</organism>
<dbReference type="EMBL" id="JARKIE010000963">
    <property type="protein sequence ID" value="KAJ7611575.1"/>
    <property type="molecule type" value="Genomic_DNA"/>
</dbReference>
<evidence type="ECO:0000313" key="2">
    <source>
        <dbReference type="EMBL" id="KAJ7611575.1"/>
    </source>
</evidence>
<dbReference type="InterPro" id="IPR011990">
    <property type="entry name" value="TPR-like_helical_dom_sf"/>
</dbReference>
<name>A0AAD7B6F7_MYCRO</name>
<dbReference type="Proteomes" id="UP001221757">
    <property type="component" value="Unassembled WGS sequence"/>
</dbReference>
<accession>A0AAD7B6F7</accession>
<dbReference type="SUPFAM" id="SSF81901">
    <property type="entry name" value="HCP-like"/>
    <property type="match status" value="2"/>
</dbReference>
<dbReference type="InterPro" id="IPR024983">
    <property type="entry name" value="CHAT_dom"/>
</dbReference>
<dbReference type="PANTHER" id="PTHR19959">
    <property type="entry name" value="KINESIN LIGHT CHAIN"/>
    <property type="match status" value="1"/>
</dbReference>
<sequence length="1109" mass="123747">MVAMVSHVRPAFKSGCVPSRRLCYLNLWFHRLKSTPQHLKKRTTHRKPYRMNPEELNEQVGHYRGKLRNYRAALERYRGLPVVHYPPLDEFLCNLADALEDRFEQLRDLKDINEAVALRKEAIQFHEEELAQPWMQNLPPELLSDQSGSLGSAAANSILKKFDQLGDPNDLDEAIGLHRKALALRPQPHPDRSGSLNNLANTVLTRFEQRGDSKDIDEAITFLTEALTLCVSPHDPVRGSSLNNLANTVLTRFYIWGNPADIDEAIKLQREALALRPFPHPHHKTSLTNLACALWPRFEQQGHPEDIDESIQLFREALILLPAPHPGRSGTLNSLATVLQTRFEQRADPKDIDEAIALHREALELCPEPHPNHSTSLNGLGMAIYKRFDQRGNPKDLDEAIEAHRMALAVRSPGHPNRNNSLHNLAAAIGARFTQQKASRDIDEVVELLREALSLCSATSPNRSRNLDGLACSLRARFNSRGDRKDIDEAVKFGREGLSLCDPPHSGRDSLLENLGTSLLVLYTITDDIDHLDNACSIFREAATYPSAPPLGRFRHAHYWATNAAGFAHSSALDAYQTAIELLPQLAAFHLDLPSRQHILSITSGSTFASDAASYAVGKGLHNTAVEWLEASRSIFWSQALSLRTPLDHLATIRPDLSTKLTDLSRQLEMASFQNNSRNEFADTQQKLKIECEAARCRQLNDEWEQVIKDVRRLPEFDNFLQPKGMDALKKAAVSGPVIILTTTGSTCFALIVTLSEEVQCLKLSQLVLSKAYLLADLSRGLSKSAFDFATFVATHGPVNGREAMSDLKDRLYAGREGSVKVDPDEVFRELLADLWKNIKSNNPPRLWWCPSGPFAFLPIHAAGIYGKKTTDCAADYVISCYTHTLTALLNPPVHTAPQFKMTAVIQPSAPGCSPLPGASHEEKKLRIRVPKEWLTVLLCSKTEEVVGHLRDSSIVHFACHGVQDLQKPLDSGLILSDGRLKVSEIMRKQDSEGDNIRQTVSIAFLSACETARGDTTVPDEAMHLAATLLFAGFRGVVATMWSMDDRDGPKIAETFYEHLFKNCRPDTTPPIFPDLTQAAEALHVAVGKLREEQNIPFRRWVPFVYYGL</sequence>
<protein>
    <submittedName>
        <fullName evidence="2">CHAT domain-containing protein</fullName>
    </submittedName>
</protein>
<evidence type="ECO:0000313" key="3">
    <source>
        <dbReference type="Proteomes" id="UP001221757"/>
    </source>
</evidence>
<comment type="caution">
    <text evidence="2">The sequence shown here is derived from an EMBL/GenBank/DDBJ whole genome shotgun (WGS) entry which is preliminary data.</text>
</comment>